<evidence type="ECO:0008006" key="9">
    <source>
        <dbReference type="Google" id="ProtNLM"/>
    </source>
</evidence>
<keyword evidence="2" id="KW-0611">Plant defense</keyword>
<dbReference type="PANTHER" id="PTHR23155">
    <property type="entry name" value="DISEASE RESISTANCE PROTEIN RP"/>
    <property type="match status" value="1"/>
</dbReference>
<feature type="domain" description="R13L1/DRL21-like LRR repeat region" evidence="6">
    <location>
        <begin position="566"/>
        <end position="675"/>
    </location>
</feature>
<dbReference type="PANTHER" id="PTHR23155:SF1205">
    <property type="entry name" value="DISEASE RESISTANCE PROTEIN RPM1"/>
    <property type="match status" value="1"/>
</dbReference>
<dbReference type="Pfam" id="PF00931">
    <property type="entry name" value="NB-ARC"/>
    <property type="match status" value="1"/>
</dbReference>
<dbReference type="InParanoid" id="A0A7N2LDM5"/>
<dbReference type="InterPro" id="IPR058922">
    <property type="entry name" value="WHD_DRP"/>
</dbReference>
<dbReference type="Proteomes" id="UP000594261">
    <property type="component" value="Chromosome 4"/>
</dbReference>
<dbReference type="SUPFAM" id="SSF52540">
    <property type="entry name" value="P-loop containing nucleoside triphosphate hydrolases"/>
    <property type="match status" value="1"/>
</dbReference>
<dbReference type="Gene3D" id="3.40.50.300">
    <property type="entry name" value="P-loop containing nucleotide triphosphate hydrolases"/>
    <property type="match status" value="1"/>
</dbReference>
<evidence type="ECO:0000259" key="4">
    <source>
        <dbReference type="Pfam" id="PF00931"/>
    </source>
</evidence>
<dbReference type="Gene3D" id="3.80.10.10">
    <property type="entry name" value="Ribonuclease Inhibitor"/>
    <property type="match status" value="1"/>
</dbReference>
<dbReference type="Gene3D" id="1.10.8.430">
    <property type="entry name" value="Helical domain of apoptotic protease-activating factors"/>
    <property type="match status" value="1"/>
</dbReference>
<keyword evidence="1" id="KW-0677">Repeat</keyword>
<evidence type="ECO:0000313" key="8">
    <source>
        <dbReference type="Proteomes" id="UP000594261"/>
    </source>
</evidence>
<evidence type="ECO:0000256" key="3">
    <source>
        <dbReference type="SAM" id="MobiDB-lite"/>
    </source>
</evidence>
<dbReference type="EnsemblPlants" id="QL04p010846:mrna">
    <property type="protein sequence ID" value="QL04p010846:mrna"/>
    <property type="gene ID" value="QL04p010846"/>
</dbReference>
<dbReference type="EMBL" id="LRBV02000004">
    <property type="status" value="NOT_ANNOTATED_CDS"/>
    <property type="molecule type" value="Genomic_DNA"/>
</dbReference>
<dbReference type="InterPro" id="IPR032675">
    <property type="entry name" value="LRR_dom_sf"/>
</dbReference>
<dbReference type="Gene3D" id="1.10.10.10">
    <property type="entry name" value="Winged helix-like DNA-binding domain superfamily/Winged helix DNA-binding domain"/>
    <property type="match status" value="1"/>
</dbReference>
<sequence>MEEGNMAGTRIEGRFRVLLDYFDSEEQELENFFLTLKRNDDFLEKWKIMLRALIFMVVDFEKWSQVWNGPGERVIFDLWLYEVEEAFYQAEDVMDEIFTEALQHRLAAESQTKSSPVWIYAKEKERKMEEILYRIDCFLKVGDALDWIGGEEYDVYRMKLQKIRFNPIWGYEYPGNFIYFVDESEVFGMDVKKEEFMNILLSHGTYDKELSVIPIQGQSGIGKTTLARIIYNDPIVGQHFDLKAWFRVGDFKLVTMTKAIFESFNLQSFDLEELNLQSGLDSDQLQVKLQEYLRGKRFLLVLDDVCSFNKDWKVFRSTLTGAAANKCCVIVTTCEEDCASLISTVDVYRMEPLLEDESWSLFAKFAFGNLIPSSYPELEPIGRKIVRRCDGVPSIVRTLGSLLRFKLQVEDWKTVKQKLKTYQRSVHFQFHDKWMRGLDDLPGNLKQCLRYCSLFPNDYEFKKESLVLLWMAEGLLDRQRMEKTGYEYFDQLFSEEHFSSSLGRDVVDMPFKMFNQKEDSSFSSRYFVRLEENSFSQFSMPKYMSILKSLQTLSGFVVGKESSSALQELGALLHLRTLRISKLQNIVSAEDAAKARLEKKDSLDELVLEWGGDIIDPEKDEDVFEKLQPPTYLKKLHINLYFGTKFPEWLGDGVFGNMAFLRLSNCREFPCLRELCIRRCPKLKGNLPKRLVNVVKVEISDSQELLTTLMTEASLNKTLLDYHEQIQFISDNKIALFSEQMSVFKYEGATESSLPKTGGAESSLHMTPNIGDEADLPSNNWSNQDALQELSSFKSMKVSDVSELMEVTGLLKVQKRVQKHL</sequence>
<feature type="domain" description="Disease resistance protein winged helix" evidence="5">
    <location>
        <begin position="454"/>
        <end position="499"/>
    </location>
</feature>
<dbReference type="InterPro" id="IPR002182">
    <property type="entry name" value="NB-ARC"/>
</dbReference>
<dbReference type="InterPro" id="IPR042197">
    <property type="entry name" value="Apaf_helical"/>
</dbReference>
<dbReference type="InterPro" id="IPR044974">
    <property type="entry name" value="Disease_R_plants"/>
</dbReference>
<dbReference type="Pfam" id="PF25019">
    <property type="entry name" value="LRR_R13L1-DRL21"/>
    <property type="match status" value="1"/>
</dbReference>
<dbReference type="GO" id="GO:0098542">
    <property type="term" value="P:defense response to other organism"/>
    <property type="evidence" value="ECO:0007669"/>
    <property type="project" value="TreeGrafter"/>
</dbReference>
<dbReference type="InterPro" id="IPR056789">
    <property type="entry name" value="LRR_R13L1-DRL21"/>
</dbReference>
<reference evidence="7 8" key="1">
    <citation type="journal article" date="2016" name="G3 (Bethesda)">
        <title>First Draft Assembly and Annotation of the Genome of a California Endemic Oak Quercus lobata Nee (Fagaceae).</title>
        <authorList>
            <person name="Sork V.L."/>
            <person name="Fitz-Gibbon S.T."/>
            <person name="Puiu D."/>
            <person name="Crepeau M."/>
            <person name="Gugger P.F."/>
            <person name="Sherman R."/>
            <person name="Stevens K."/>
            <person name="Langley C.H."/>
            <person name="Pellegrini M."/>
            <person name="Salzberg S.L."/>
        </authorList>
    </citation>
    <scope>NUCLEOTIDE SEQUENCE [LARGE SCALE GENOMIC DNA]</scope>
    <source>
        <strain evidence="7 8">cv. SW786</strain>
    </source>
</reference>
<evidence type="ECO:0000259" key="5">
    <source>
        <dbReference type="Pfam" id="PF23559"/>
    </source>
</evidence>
<proteinExistence type="predicted"/>
<feature type="region of interest" description="Disordered" evidence="3">
    <location>
        <begin position="752"/>
        <end position="778"/>
    </location>
</feature>
<organism evidence="7 8">
    <name type="scientific">Quercus lobata</name>
    <name type="common">Valley oak</name>
    <dbReference type="NCBI Taxonomy" id="97700"/>
    <lineage>
        <taxon>Eukaryota</taxon>
        <taxon>Viridiplantae</taxon>
        <taxon>Streptophyta</taxon>
        <taxon>Embryophyta</taxon>
        <taxon>Tracheophyta</taxon>
        <taxon>Spermatophyta</taxon>
        <taxon>Magnoliopsida</taxon>
        <taxon>eudicotyledons</taxon>
        <taxon>Gunneridae</taxon>
        <taxon>Pentapetalae</taxon>
        <taxon>rosids</taxon>
        <taxon>fabids</taxon>
        <taxon>Fagales</taxon>
        <taxon>Fagaceae</taxon>
        <taxon>Quercus</taxon>
    </lineage>
</organism>
<evidence type="ECO:0000256" key="2">
    <source>
        <dbReference type="ARBA" id="ARBA00022821"/>
    </source>
</evidence>
<dbReference type="GO" id="GO:0043531">
    <property type="term" value="F:ADP binding"/>
    <property type="evidence" value="ECO:0007669"/>
    <property type="project" value="InterPro"/>
</dbReference>
<keyword evidence="8" id="KW-1185">Reference proteome</keyword>
<name>A0A7N2LDM5_QUELO</name>
<evidence type="ECO:0000259" key="6">
    <source>
        <dbReference type="Pfam" id="PF25019"/>
    </source>
</evidence>
<dbReference type="AlphaFoldDB" id="A0A7N2LDM5"/>
<accession>A0A7N2LDM5</accession>
<dbReference type="SUPFAM" id="SSF52047">
    <property type="entry name" value="RNI-like"/>
    <property type="match status" value="1"/>
</dbReference>
<evidence type="ECO:0000256" key="1">
    <source>
        <dbReference type="ARBA" id="ARBA00022737"/>
    </source>
</evidence>
<dbReference type="PRINTS" id="PR00364">
    <property type="entry name" value="DISEASERSIST"/>
</dbReference>
<dbReference type="Pfam" id="PF23559">
    <property type="entry name" value="WHD_DRP"/>
    <property type="match status" value="1"/>
</dbReference>
<dbReference type="InterPro" id="IPR036388">
    <property type="entry name" value="WH-like_DNA-bd_sf"/>
</dbReference>
<dbReference type="Gramene" id="QL04p010846:mrna">
    <property type="protein sequence ID" value="QL04p010846:mrna"/>
    <property type="gene ID" value="QL04p010846"/>
</dbReference>
<evidence type="ECO:0000313" key="7">
    <source>
        <dbReference type="EnsemblPlants" id="QL04p010846:mrna"/>
    </source>
</evidence>
<feature type="domain" description="NB-ARC" evidence="4">
    <location>
        <begin position="207"/>
        <end position="368"/>
    </location>
</feature>
<dbReference type="InterPro" id="IPR027417">
    <property type="entry name" value="P-loop_NTPase"/>
</dbReference>
<reference evidence="7" key="2">
    <citation type="submission" date="2021-01" db="UniProtKB">
        <authorList>
            <consortium name="EnsemblPlants"/>
        </authorList>
    </citation>
    <scope>IDENTIFICATION</scope>
</reference>
<protein>
    <recommendedName>
        <fullName evidence="9">NB-ARC domain-containing protein</fullName>
    </recommendedName>
</protein>